<dbReference type="AlphaFoldDB" id="A0A832GMY7"/>
<proteinExistence type="predicted"/>
<dbReference type="GO" id="GO:0006749">
    <property type="term" value="P:glutathione metabolic process"/>
    <property type="evidence" value="ECO:0007669"/>
    <property type="project" value="TreeGrafter"/>
</dbReference>
<feature type="domain" description="Hydantoinase/oxoprolinase N-terminal" evidence="2">
    <location>
        <begin position="2"/>
        <end position="172"/>
    </location>
</feature>
<dbReference type="GO" id="GO:0017168">
    <property type="term" value="F:5-oxoprolinase (ATP-hydrolyzing) activity"/>
    <property type="evidence" value="ECO:0007669"/>
    <property type="project" value="TreeGrafter"/>
</dbReference>
<evidence type="ECO:0000259" key="1">
    <source>
        <dbReference type="Pfam" id="PF01968"/>
    </source>
</evidence>
<protein>
    <submittedName>
        <fullName evidence="3">Hydantoinase/oxoprolinase family protein</fullName>
    </submittedName>
</protein>
<gene>
    <name evidence="3" type="ORF">ENT73_08035</name>
</gene>
<dbReference type="PANTHER" id="PTHR11365:SF23">
    <property type="entry name" value="HYPOTHETICAL 5-OXOPROLINASE (EUROFUNG)-RELATED"/>
    <property type="match status" value="1"/>
</dbReference>
<organism evidence="3">
    <name type="scientific">Caldimicrobium thiodismutans</name>
    <dbReference type="NCBI Taxonomy" id="1653476"/>
    <lineage>
        <taxon>Bacteria</taxon>
        <taxon>Pseudomonadati</taxon>
        <taxon>Thermodesulfobacteriota</taxon>
        <taxon>Thermodesulfobacteria</taxon>
        <taxon>Thermodesulfobacteriales</taxon>
        <taxon>Thermodesulfobacteriaceae</taxon>
        <taxon>Caldimicrobium</taxon>
    </lineage>
</organism>
<feature type="domain" description="Hydantoinase A/oxoprolinase" evidence="1">
    <location>
        <begin position="193"/>
        <end position="472"/>
    </location>
</feature>
<name>A0A832GMY7_9BACT</name>
<evidence type="ECO:0000259" key="2">
    <source>
        <dbReference type="Pfam" id="PF05378"/>
    </source>
</evidence>
<dbReference type="EMBL" id="DSZU01000147">
    <property type="protein sequence ID" value="HGV56008.1"/>
    <property type="molecule type" value="Genomic_DNA"/>
</dbReference>
<dbReference type="InterPro" id="IPR045079">
    <property type="entry name" value="Oxoprolinase-like"/>
</dbReference>
<sequence length="653" mass="73364">MKVAVDTGGTFTDFVYKEGEVLRFFKVSSHPENPAKAILEGLREVLKVPSPQILIHGSTVATNAFLERKGVDFALFTTRGFEDLIFIGRQARPKLYDFFVEKPRPFIKPENILGLKERVSAKGEIIKPLNKEEILRAKAWLIKKGLSSCAISFLHSYRNPVHENLLKEQLLEIPGLSLTTSFEILPEFREFERTTTTAINAYLNPIMQRYLSTLRKELKGTTIFMQQSSGGYMTLEEAAKFSIHTILSGPAGGVQGAFLLAEQLGERRIITFDMGGTSTDVSLIDRALPYTREYELDGFPVRIPVLDVHTVGAGGGSIAYIDEGGILKVGPQSAGADPGPACYGKGMLPTVTDANLVLGRLLPDYFCGGKKKLYPEKAFKALKGLAERLGRDLRETALAIIRIANIHMTKAITKVSLEKGYDPREFTLLVFGGAGGLHACALARELGISRIIVPKLAPVFSAFGLYFSTFTKEFSQTLILPLEERELWKGALKSLKKKAEIYLLQNRGSIEEMEWEYYVDLRYAGQGYELTIPWEEPLKEVFEREHERLFGFFLKDHPLEVVTLRLRAKERTKFDGFRLEREYFLFPSFETKLFTDEGERIAKVIPWDSLSPADTLKGPALVVDAYTTFYLESDFNLEVLSGYHLLVRKDGYA</sequence>
<dbReference type="InterPro" id="IPR008040">
    <property type="entry name" value="Hydant_A_N"/>
</dbReference>
<dbReference type="GO" id="GO:0005829">
    <property type="term" value="C:cytosol"/>
    <property type="evidence" value="ECO:0007669"/>
    <property type="project" value="TreeGrafter"/>
</dbReference>
<reference evidence="3" key="1">
    <citation type="journal article" date="2020" name="mSystems">
        <title>Genome- and Community-Level Interaction Insights into Carbon Utilization and Element Cycling Functions of Hydrothermarchaeota in Hydrothermal Sediment.</title>
        <authorList>
            <person name="Zhou Z."/>
            <person name="Liu Y."/>
            <person name="Xu W."/>
            <person name="Pan J."/>
            <person name="Luo Z.H."/>
            <person name="Li M."/>
        </authorList>
    </citation>
    <scope>NUCLEOTIDE SEQUENCE [LARGE SCALE GENOMIC DNA]</scope>
    <source>
        <strain evidence="3">SpSt-605</strain>
    </source>
</reference>
<dbReference type="PANTHER" id="PTHR11365">
    <property type="entry name" value="5-OXOPROLINASE RELATED"/>
    <property type="match status" value="1"/>
</dbReference>
<dbReference type="Pfam" id="PF01968">
    <property type="entry name" value="Hydantoinase_A"/>
    <property type="match status" value="1"/>
</dbReference>
<comment type="caution">
    <text evidence="3">The sequence shown here is derived from an EMBL/GenBank/DDBJ whole genome shotgun (WGS) entry which is preliminary data.</text>
</comment>
<dbReference type="InterPro" id="IPR002821">
    <property type="entry name" value="Hydantoinase_A"/>
</dbReference>
<dbReference type="Pfam" id="PF05378">
    <property type="entry name" value="Hydant_A_N"/>
    <property type="match status" value="1"/>
</dbReference>
<accession>A0A832GMY7</accession>
<evidence type="ECO:0000313" key="3">
    <source>
        <dbReference type="EMBL" id="HGV56008.1"/>
    </source>
</evidence>